<keyword evidence="6" id="KW-0418">Kinase</keyword>
<keyword evidence="5" id="KW-0547">Nucleotide-binding</keyword>
<proteinExistence type="inferred from homology"/>
<sequence length="680" mass="75626">MPNSRLKKRRLMPNATEKKVKTKRVRRDSDPCVSKSDSPSNKCEEEGSEDACTTLTLKSVLSLSGDLENACLLFLAKGQRVCMKGLANVKVLIGVVNILGSNIGPEHEAVQIFSPSSSSLISLCEFSDTKIKLETKKRTLRETLQKQSSDLIQKAVKRAKKAATVLLISSLQTVETSFVSSFQCYEGIFNLDLDKSYSLSSTELALKKRTAAQGFILLNPESRCNILMIPKEWKGMASSLQNADEGVPGEVNTPVVLICGGKDVGKSTFARYLTNFLLNSHKEIYFLECDVGQTEFTPPGLISLHKVVTPLFGPPFTHLRQPERSVFFGDNSSKDRPELYVRCIHDVYKTYADHYRGKIPLIVNTQGWVIGMGVNILLDVIRMVKPSHIIQLNYTSEESVNKNLPAITDEFLMNTPGWAFADDADDEIESVHKDQSDGTVDVDANERRSCSVSFKPVVLQIDSTSESKGPNPTTSKFSPRDQRSLALLAYFSRTITNNAITEAREVPPAVNVASLMSCIPYQVPWNILAIHVIHSEVPWNQSLFSINASVVGLAKMKSDEMHRIGDDNNTPYFMEKSPVAECIGLGIVRNIDPARKFLYVLTPLPLDRLQQVNALLKGNIEIPAAIMLSTKQANAPYVSSEFSFDVRGAGSRKIRYNLLRKSLTRAREHQMDDERKNTVK</sequence>
<dbReference type="AlphaFoldDB" id="A0AAU9WI52"/>
<feature type="domain" description="Clp1 P-loop" evidence="11">
    <location>
        <begin position="260"/>
        <end position="405"/>
    </location>
</feature>
<dbReference type="InterPro" id="IPR032319">
    <property type="entry name" value="CLP1_P"/>
</dbReference>
<dbReference type="InterPro" id="IPR057573">
    <property type="entry name" value="NOL9_N"/>
</dbReference>
<keyword evidence="4" id="KW-0808">Transferase</keyword>
<feature type="compositionally biased region" description="Basic residues" evidence="10">
    <location>
        <begin position="1"/>
        <end position="11"/>
    </location>
</feature>
<reference evidence="14 15" key="1">
    <citation type="submission" date="2022-05" db="EMBL/GenBank/DDBJ databases">
        <authorList>
            <consortium name="Genoscope - CEA"/>
            <person name="William W."/>
        </authorList>
    </citation>
    <scope>NUCLEOTIDE SEQUENCE [LARGE SCALE GENOMIC DNA]</scope>
</reference>
<evidence type="ECO:0000256" key="9">
    <source>
        <dbReference type="ARBA" id="ARBA00071212"/>
    </source>
</evidence>
<keyword evidence="8" id="KW-0539">Nucleus</keyword>
<evidence type="ECO:0000256" key="8">
    <source>
        <dbReference type="ARBA" id="ARBA00023242"/>
    </source>
</evidence>
<comment type="subcellular location">
    <subcellularLocation>
        <location evidence="1">Nucleus</location>
        <location evidence="1">Nucleolus</location>
    </subcellularLocation>
</comment>
<evidence type="ECO:0000256" key="6">
    <source>
        <dbReference type="ARBA" id="ARBA00022777"/>
    </source>
</evidence>
<dbReference type="GO" id="GO:0005730">
    <property type="term" value="C:nucleolus"/>
    <property type="evidence" value="ECO:0007669"/>
    <property type="project" value="UniProtKB-SubCell"/>
</dbReference>
<evidence type="ECO:0000256" key="2">
    <source>
        <dbReference type="ARBA" id="ARBA00011003"/>
    </source>
</evidence>
<gene>
    <name evidence="14" type="ORF">PMEA_00004949</name>
</gene>
<keyword evidence="3" id="KW-0698">rRNA processing</keyword>
<evidence type="ECO:0000259" key="11">
    <source>
        <dbReference type="Pfam" id="PF16575"/>
    </source>
</evidence>
<feature type="domain" description="NOL9 N-terminal" evidence="12">
    <location>
        <begin position="68"/>
        <end position="208"/>
    </location>
</feature>
<evidence type="ECO:0000313" key="14">
    <source>
        <dbReference type="EMBL" id="CAH3112090.1"/>
    </source>
</evidence>
<dbReference type="InterPro" id="IPR027417">
    <property type="entry name" value="P-loop_NTPase"/>
</dbReference>
<protein>
    <recommendedName>
        <fullName evidence="9">Polynucleotide 5'-hydroxyl-kinase NOL9</fullName>
    </recommendedName>
</protein>
<comment type="caution">
    <text evidence="14">The sequence shown here is derived from an EMBL/GenBank/DDBJ whole genome shotgun (WGS) entry which is preliminary data.</text>
</comment>
<dbReference type="Pfam" id="PF24419">
    <property type="entry name" value="Cupin_NOL9"/>
    <property type="match status" value="1"/>
</dbReference>
<dbReference type="PANTHER" id="PTHR12755:SF3">
    <property type="entry name" value="POLYNUCLEOTIDE 5'-HYDROXYL-KINASE NOL9"/>
    <property type="match status" value="1"/>
</dbReference>
<dbReference type="GO" id="GO:0051731">
    <property type="term" value="F:polynucleotide 5'-hydroxyl-kinase activity"/>
    <property type="evidence" value="ECO:0007669"/>
    <property type="project" value="InterPro"/>
</dbReference>
<dbReference type="Pfam" id="PF16575">
    <property type="entry name" value="CLP1_P"/>
    <property type="match status" value="1"/>
</dbReference>
<dbReference type="EMBL" id="CALNXJ010000013">
    <property type="protein sequence ID" value="CAH3112090.1"/>
    <property type="molecule type" value="Genomic_DNA"/>
</dbReference>
<evidence type="ECO:0000259" key="12">
    <source>
        <dbReference type="Pfam" id="PF24419"/>
    </source>
</evidence>
<evidence type="ECO:0000256" key="7">
    <source>
        <dbReference type="ARBA" id="ARBA00022840"/>
    </source>
</evidence>
<dbReference type="Proteomes" id="UP001159428">
    <property type="component" value="Unassembled WGS sequence"/>
</dbReference>
<dbReference type="GO" id="GO:0000448">
    <property type="term" value="P:cleavage in ITS2 between 5.8S rRNA and LSU-rRNA of tricistronic rRNA transcript (SSU-rRNA, 5.8S rRNA, LSU-rRNA)"/>
    <property type="evidence" value="ECO:0007669"/>
    <property type="project" value="TreeGrafter"/>
</dbReference>
<dbReference type="GO" id="GO:0005524">
    <property type="term" value="F:ATP binding"/>
    <property type="evidence" value="ECO:0007669"/>
    <property type="project" value="UniProtKB-KW"/>
</dbReference>
<accession>A0AAU9WI52</accession>
<organism evidence="14 15">
    <name type="scientific">Pocillopora meandrina</name>
    <dbReference type="NCBI Taxonomy" id="46732"/>
    <lineage>
        <taxon>Eukaryota</taxon>
        <taxon>Metazoa</taxon>
        <taxon>Cnidaria</taxon>
        <taxon>Anthozoa</taxon>
        <taxon>Hexacorallia</taxon>
        <taxon>Scleractinia</taxon>
        <taxon>Astrocoeniina</taxon>
        <taxon>Pocilloporidae</taxon>
        <taxon>Pocillopora</taxon>
    </lineage>
</organism>
<evidence type="ECO:0000256" key="3">
    <source>
        <dbReference type="ARBA" id="ARBA00022552"/>
    </source>
</evidence>
<evidence type="ECO:0000256" key="5">
    <source>
        <dbReference type="ARBA" id="ARBA00022741"/>
    </source>
</evidence>
<feature type="region of interest" description="Disordered" evidence="10">
    <location>
        <begin position="1"/>
        <end position="46"/>
    </location>
</feature>
<dbReference type="SUPFAM" id="SSF52540">
    <property type="entry name" value="P-loop containing nucleoside triphosphate hydrolases"/>
    <property type="match status" value="1"/>
</dbReference>
<evidence type="ECO:0000313" key="15">
    <source>
        <dbReference type="Proteomes" id="UP001159428"/>
    </source>
</evidence>
<name>A0AAU9WI52_9CNID</name>
<dbReference type="Gene3D" id="3.40.50.300">
    <property type="entry name" value="P-loop containing nucleotide triphosphate hydrolases"/>
    <property type="match status" value="1"/>
</dbReference>
<feature type="domain" description="NOL9 C-terminal" evidence="13">
    <location>
        <begin position="517"/>
        <end position="623"/>
    </location>
</feature>
<keyword evidence="7" id="KW-0067">ATP-binding</keyword>
<dbReference type="InterPro" id="IPR057570">
    <property type="entry name" value="NOL9_C"/>
</dbReference>
<keyword evidence="15" id="KW-1185">Reference proteome</keyword>
<evidence type="ECO:0000256" key="4">
    <source>
        <dbReference type="ARBA" id="ARBA00022679"/>
    </source>
</evidence>
<comment type="similarity">
    <text evidence="2">Belongs to the Clp1 family. NOL9/GRC3 subfamily.</text>
</comment>
<dbReference type="InterPro" id="IPR045116">
    <property type="entry name" value="Clp1/Grc3"/>
</dbReference>
<evidence type="ECO:0000259" key="13">
    <source>
        <dbReference type="Pfam" id="PF25467"/>
    </source>
</evidence>
<evidence type="ECO:0000256" key="10">
    <source>
        <dbReference type="SAM" id="MobiDB-lite"/>
    </source>
</evidence>
<dbReference type="PANTHER" id="PTHR12755">
    <property type="entry name" value="CLEAVAGE/POLYADENYLATION FACTOR IA SUBUNIT CLP1P"/>
    <property type="match status" value="1"/>
</dbReference>
<evidence type="ECO:0000256" key="1">
    <source>
        <dbReference type="ARBA" id="ARBA00004604"/>
    </source>
</evidence>
<dbReference type="Pfam" id="PF25467">
    <property type="entry name" value="NOL9_C"/>
    <property type="match status" value="1"/>
</dbReference>